<dbReference type="PANTHER" id="PTHR13939">
    <property type="entry name" value="NICOTINAMIDE-NUCLEOTIDE AMIDOHYDROLASE PNCC"/>
    <property type="match status" value="1"/>
</dbReference>
<dbReference type="EMBL" id="JAOAOG010000110">
    <property type="protein sequence ID" value="KAJ6248502.1"/>
    <property type="molecule type" value="Genomic_DNA"/>
</dbReference>
<sequence>MICNFNTTRLKSFPKHYYCRNFSKAVKQLTASGIVIGDEILNGSTRDSNMHDLCKTMYKRGVNLSEVRVIGDVHEQIKETVEEMSQKTDFVFTTGGIGPTHDDITYESIASAFGLKTKLHNGTWEDLKKWYAKRKISYDSRAKSMALFPDPCKLVPVKGLITPVVNVNNVYILAGVPSVFRLMLESTVQYLDLQVKKLWVQTVSTKKREVEFSRQLEQIQSNFPQVKIGSYPKWLTEKNSFKVFIRIEAPDENLGLKVTNLIRQQIL</sequence>
<dbReference type="Proteomes" id="UP001150062">
    <property type="component" value="Unassembled WGS sequence"/>
</dbReference>
<dbReference type="Pfam" id="PF24102">
    <property type="entry name" value="FLAD1_M"/>
    <property type="match status" value="1"/>
</dbReference>
<evidence type="ECO:0000313" key="2">
    <source>
        <dbReference type="EMBL" id="KAJ6248502.1"/>
    </source>
</evidence>
<dbReference type="SUPFAM" id="SSF53218">
    <property type="entry name" value="Molybdenum cofactor biosynthesis proteins"/>
    <property type="match status" value="1"/>
</dbReference>
<dbReference type="PANTHER" id="PTHR13939:SF0">
    <property type="entry name" value="NMN AMIDOHYDROLASE-LIKE PROTEIN YFAY"/>
    <property type="match status" value="1"/>
</dbReference>
<dbReference type="InterPro" id="IPR056596">
    <property type="entry name" value="FLAD1_M"/>
</dbReference>
<feature type="domain" description="MoaB/Mog" evidence="1">
    <location>
        <begin position="32"/>
        <end position="194"/>
    </location>
</feature>
<evidence type="ECO:0000313" key="3">
    <source>
        <dbReference type="Proteomes" id="UP001150062"/>
    </source>
</evidence>
<keyword evidence="3" id="KW-1185">Reference proteome</keyword>
<dbReference type="InterPro" id="IPR001453">
    <property type="entry name" value="MoaB/Mog_dom"/>
</dbReference>
<organism evidence="2 3">
    <name type="scientific">Anaeramoeba flamelloides</name>
    <dbReference type="NCBI Taxonomy" id="1746091"/>
    <lineage>
        <taxon>Eukaryota</taxon>
        <taxon>Metamonada</taxon>
        <taxon>Anaeramoebidae</taxon>
        <taxon>Anaeramoeba</taxon>
    </lineage>
</organism>
<protein>
    <submittedName>
        <fullName evidence="2">Nicotinamide-nucleotide amidohydrolase pncc</fullName>
    </submittedName>
</protein>
<dbReference type="InterPro" id="IPR036425">
    <property type="entry name" value="MoaB/Mog-like_dom_sf"/>
</dbReference>
<accession>A0ABQ8YVK1</accession>
<dbReference type="InterPro" id="IPR050101">
    <property type="entry name" value="CinA"/>
</dbReference>
<comment type="caution">
    <text evidence="2">The sequence shown here is derived from an EMBL/GenBank/DDBJ whole genome shotgun (WGS) entry which is preliminary data.</text>
</comment>
<dbReference type="CDD" id="cd00885">
    <property type="entry name" value="cinA"/>
    <property type="match status" value="1"/>
</dbReference>
<evidence type="ECO:0000259" key="1">
    <source>
        <dbReference type="SMART" id="SM00852"/>
    </source>
</evidence>
<proteinExistence type="predicted"/>
<dbReference type="SMART" id="SM00852">
    <property type="entry name" value="MoCF_biosynth"/>
    <property type="match status" value="1"/>
</dbReference>
<reference evidence="2" key="1">
    <citation type="submission" date="2022-08" db="EMBL/GenBank/DDBJ databases">
        <title>Novel sulfate-reducing endosymbionts in the free-living metamonad Anaeramoeba.</title>
        <authorList>
            <person name="Jerlstrom-Hultqvist J."/>
            <person name="Cepicka I."/>
            <person name="Gallot-Lavallee L."/>
            <person name="Salas-Leiva D."/>
            <person name="Curtis B.A."/>
            <person name="Zahonova K."/>
            <person name="Pipaliya S."/>
            <person name="Dacks J."/>
            <person name="Roger A.J."/>
        </authorList>
    </citation>
    <scope>NUCLEOTIDE SEQUENCE</scope>
    <source>
        <strain evidence="2">Schooner1</strain>
    </source>
</reference>
<dbReference type="Pfam" id="PF00994">
    <property type="entry name" value="MoCF_biosynth"/>
    <property type="match status" value="1"/>
</dbReference>
<name>A0ABQ8YVK1_9EUKA</name>
<dbReference type="Gene3D" id="3.40.980.10">
    <property type="entry name" value="MoaB/Mog-like domain"/>
    <property type="match status" value="1"/>
</dbReference>
<gene>
    <name evidence="2" type="ORF">M0813_17468</name>
</gene>